<keyword evidence="13" id="KW-1185">Reference proteome</keyword>
<evidence type="ECO:0000256" key="5">
    <source>
        <dbReference type="ARBA" id="ARBA00035632"/>
    </source>
</evidence>
<dbReference type="EMBL" id="MWPQ01000073">
    <property type="protein sequence ID" value="OPH81317.1"/>
    <property type="molecule type" value="Genomic_DNA"/>
</dbReference>
<comment type="caution">
    <text evidence="12">The sequence shown here is derived from an EMBL/GenBank/DDBJ whole genome shotgun (WGS) entry which is preliminary data.</text>
</comment>
<sequence length="500" mass="53906">MCHENERTSVVKGKPRYQNLELQPIAGQWRVGSAERDLNVIDPFTGESLLSLPMASREDLDHAYRAAQTVQAEWAAMGPTTRGDIMRRAVDIFDERKEEILDWLIRESGSTSIKAEIEWASARAITLESASLPGRAHGRILPSDVPGKESRVYRAPLGVVGVISPWNFPLHLSARSVSPALALGNAVVIKPASDTPITGGLLLARIFEEAGLPQGVLSVLVGAGSDIGDAFVEHPVPSFISFTGSTPVGRNIGRLASGGTHLKRVALELGGNSPFVVLADADVEAAVNAAVVGKFLHQGQICMAINRIIVEAPLVEEFTQRFVARVKALPYGDPKRPETVVGPVINAKQLAGLKDKIRKAQQEGAEMLVGGEPQGNVIPPHVFGNVTADMEIAREEIFGPLVGIQSARDAEHALELCNSSEYGLSSAVFTRDTSRGVQFAQRIQAGMTHINDMPVNDEANAPFGGEKNSGLGRFNGDWAIEEFTSDQWVTVQHAPRQYPF</sequence>
<comment type="similarity">
    <text evidence="1 10">Belongs to the aldehyde dehydrogenase family.</text>
</comment>
<evidence type="ECO:0000256" key="8">
    <source>
        <dbReference type="ARBA" id="ARBA00070319"/>
    </source>
</evidence>
<dbReference type="CDD" id="cd07151">
    <property type="entry name" value="ALDH_HBenzADH"/>
    <property type="match status" value="1"/>
</dbReference>
<keyword evidence="2" id="KW-0058">Aromatic hydrocarbons catabolism</keyword>
<dbReference type="STRING" id="29421.B2M20_18375"/>
<proteinExistence type="inferred from homology"/>
<keyword evidence="3 10" id="KW-0560">Oxidoreductase</keyword>
<evidence type="ECO:0000256" key="6">
    <source>
        <dbReference type="ARBA" id="ARBA00050596"/>
    </source>
</evidence>
<gene>
    <name evidence="12" type="ORF">B2M20_18375</name>
</gene>
<dbReference type="InterPro" id="IPR016162">
    <property type="entry name" value="Ald_DH_N"/>
</dbReference>
<accession>A0A1V4HTM7</accession>
<dbReference type="PANTHER" id="PTHR42986">
    <property type="entry name" value="BENZALDEHYDE DEHYDROGENASE YFMT"/>
    <property type="match status" value="1"/>
</dbReference>
<evidence type="ECO:0000256" key="7">
    <source>
        <dbReference type="ARBA" id="ARBA00066992"/>
    </source>
</evidence>
<dbReference type="Pfam" id="PF00171">
    <property type="entry name" value="Aldedh"/>
    <property type="match status" value="1"/>
</dbReference>
<evidence type="ECO:0000256" key="2">
    <source>
        <dbReference type="ARBA" id="ARBA00022797"/>
    </source>
</evidence>
<dbReference type="SUPFAM" id="SSF53720">
    <property type="entry name" value="ALDH-like"/>
    <property type="match status" value="1"/>
</dbReference>
<keyword evidence="4" id="KW-0520">NAD</keyword>
<feature type="domain" description="Aldehyde dehydrogenase" evidence="11">
    <location>
        <begin position="32"/>
        <end position="489"/>
    </location>
</feature>
<dbReference type="FunFam" id="3.40.309.10:FF:000010">
    <property type="entry name" value="Gamma-aminobutyraldehyde dehydrogenase"/>
    <property type="match status" value="1"/>
</dbReference>
<dbReference type="InterPro" id="IPR016161">
    <property type="entry name" value="Ald_DH/histidinol_DH"/>
</dbReference>
<dbReference type="FunFam" id="3.40.605.10:FF:000007">
    <property type="entry name" value="NAD/NADP-dependent betaine aldehyde dehydrogenase"/>
    <property type="match status" value="1"/>
</dbReference>
<dbReference type="InterPro" id="IPR016163">
    <property type="entry name" value="Ald_DH_C"/>
</dbReference>
<evidence type="ECO:0000256" key="3">
    <source>
        <dbReference type="ARBA" id="ARBA00023002"/>
    </source>
</evidence>
<evidence type="ECO:0000313" key="13">
    <source>
        <dbReference type="Proteomes" id="UP000189940"/>
    </source>
</evidence>
<dbReference type="Gene3D" id="3.40.309.10">
    <property type="entry name" value="Aldehyde Dehydrogenase, Chain A, domain 2"/>
    <property type="match status" value="1"/>
</dbReference>
<protein>
    <recommendedName>
        <fullName evidence="8">Salicylaldehyde dehydrogenase</fullName>
        <ecNumber evidence="7">1.2.1.65</ecNumber>
    </recommendedName>
</protein>
<comment type="catalytic activity">
    <reaction evidence="6">
        <text>salicylaldehyde + NAD(+) + H2O = salicylate + NADH + 2 H(+)</text>
        <dbReference type="Rhea" id="RHEA:18537"/>
        <dbReference type="ChEBI" id="CHEBI:15377"/>
        <dbReference type="ChEBI" id="CHEBI:15378"/>
        <dbReference type="ChEBI" id="CHEBI:16008"/>
        <dbReference type="ChEBI" id="CHEBI:30762"/>
        <dbReference type="ChEBI" id="CHEBI:57540"/>
        <dbReference type="ChEBI" id="CHEBI:57945"/>
        <dbReference type="EC" id="1.2.1.65"/>
    </reaction>
</comment>
<evidence type="ECO:0000256" key="4">
    <source>
        <dbReference type="ARBA" id="ARBA00023027"/>
    </source>
</evidence>
<dbReference type="InterPro" id="IPR029510">
    <property type="entry name" value="Ald_DH_CS_GLU"/>
</dbReference>
<evidence type="ECO:0000256" key="10">
    <source>
        <dbReference type="RuleBase" id="RU003345"/>
    </source>
</evidence>
<dbReference type="AlphaFoldDB" id="A0A1V4HTM7"/>
<comment type="pathway">
    <text evidence="5">Aromatic compound metabolism; naphthalene degradation.</text>
</comment>
<evidence type="ECO:0000256" key="9">
    <source>
        <dbReference type="PROSITE-ProRule" id="PRU10007"/>
    </source>
</evidence>
<feature type="active site" evidence="9">
    <location>
        <position position="268"/>
    </location>
</feature>
<organism evidence="12 13">
    <name type="scientific">Nitrobacter vulgaris</name>
    <dbReference type="NCBI Taxonomy" id="29421"/>
    <lineage>
        <taxon>Bacteria</taxon>
        <taxon>Pseudomonadati</taxon>
        <taxon>Pseudomonadota</taxon>
        <taxon>Alphaproteobacteria</taxon>
        <taxon>Hyphomicrobiales</taxon>
        <taxon>Nitrobacteraceae</taxon>
        <taxon>Nitrobacter</taxon>
    </lineage>
</organism>
<name>A0A1V4HTM7_NITVU</name>
<evidence type="ECO:0000256" key="1">
    <source>
        <dbReference type="ARBA" id="ARBA00009986"/>
    </source>
</evidence>
<dbReference type="Gene3D" id="3.40.605.10">
    <property type="entry name" value="Aldehyde Dehydrogenase, Chain A, domain 1"/>
    <property type="match status" value="1"/>
</dbReference>
<dbReference type="PROSITE" id="PS00070">
    <property type="entry name" value="ALDEHYDE_DEHYDR_CYS"/>
    <property type="match status" value="1"/>
</dbReference>
<dbReference type="GO" id="GO:0018485">
    <property type="term" value="F:salicylaldehyde dehydrogenase (NAD+) activity"/>
    <property type="evidence" value="ECO:0007669"/>
    <property type="project" value="UniProtKB-EC"/>
</dbReference>
<dbReference type="InterPro" id="IPR016160">
    <property type="entry name" value="Ald_DH_CS_CYS"/>
</dbReference>
<reference evidence="12 13" key="1">
    <citation type="submission" date="2017-02" db="EMBL/GenBank/DDBJ databases">
        <title>Genome sequence of the nitrite-oxidizing bacterium Nitrobacter vulgaris strain Ab1.</title>
        <authorList>
            <person name="Mellbye B.L."/>
            <person name="Davis E.W."/>
            <person name="Spieck E."/>
            <person name="Chang J.H."/>
            <person name="Bottomley P.J."/>
            <person name="Sayavedra-Soto L.A."/>
        </authorList>
    </citation>
    <scope>NUCLEOTIDE SEQUENCE [LARGE SCALE GENOMIC DNA]</scope>
    <source>
        <strain evidence="12 13">Ab1</strain>
    </source>
</reference>
<dbReference type="OrthoDB" id="9812625at2"/>
<dbReference type="InterPro" id="IPR015590">
    <property type="entry name" value="Aldehyde_DH_dom"/>
</dbReference>
<dbReference type="Proteomes" id="UP000189940">
    <property type="component" value="Unassembled WGS sequence"/>
</dbReference>
<dbReference type="PANTHER" id="PTHR42986:SF1">
    <property type="entry name" value="BENZALDEHYDE DEHYDROGENASE YFMT"/>
    <property type="match status" value="1"/>
</dbReference>
<dbReference type="EC" id="1.2.1.65" evidence="7"/>
<dbReference type="PROSITE" id="PS00687">
    <property type="entry name" value="ALDEHYDE_DEHYDR_GLU"/>
    <property type="match status" value="1"/>
</dbReference>
<evidence type="ECO:0000259" key="11">
    <source>
        <dbReference type="Pfam" id="PF00171"/>
    </source>
</evidence>
<evidence type="ECO:0000313" key="12">
    <source>
        <dbReference type="EMBL" id="OPH81317.1"/>
    </source>
</evidence>